<name>A0A2A2LEK9_9BILA</name>
<reference evidence="7 8" key="1">
    <citation type="journal article" date="2017" name="Curr. Biol.">
        <title>Genome architecture and evolution of a unichromosomal asexual nematode.</title>
        <authorList>
            <person name="Fradin H."/>
            <person name="Zegar C."/>
            <person name="Gutwein M."/>
            <person name="Lucas J."/>
            <person name="Kovtun M."/>
            <person name="Corcoran D."/>
            <person name="Baugh L.R."/>
            <person name="Kiontke K."/>
            <person name="Gunsalus K."/>
            <person name="Fitch D.H."/>
            <person name="Piano F."/>
        </authorList>
    </citation>
    <scope>NUCLEOTIDE SEQUENCE [LARGE SCALE GENOMIC DNA]</scope>
    <source>
        <strain evidence="7">PF1309</strain>
    </source>
</reference>
<keyword evidence="8" id="KW-1185">Reference proteome</keyword>
<evidence type="ECO:0000313" key="7">
    <source>
        <dbReference type="EMBL" id="PAV84666.1"/>
    </source>
</evidence>
<evidence type="ECO:0000259" key="5">
    <source>
        <dbReference type="Pfam" id="PF19314"/>
    </source>
</evidence>
<feature type="domain" description="Pop1 N-terminal" evidence="3">
    <location>
        <begin position="57"/>
        <end position="106"/>
    </location>
</feature>
<dbReference type="InterPro" id="IPR045669">
    <property type="entry name" value="FHIP_C"/>
</dbReference>
<sequence>MAEDEKGKGDEAKAERMNLFVDVKSFVEKRAEQVADLLQMIDNKSLVAGEVTKGPRTAAQRLPRHMRRRAMAYDVRRFPKGMRSFAQTQMTDSKHRNKPPSRFARRKPSNILQNYIRRQMKAVWLESHIWHAKRFHMVSRWGYKIADRSFQRHFRPIYRDAMHHCCVRDKSYLTCFVLFHPSQSFLIESLRELCAPQTGPTFAFKSSLDGKFEISSLLYERGKYPNGFIGPVRFSWSKSESDRFSLSIWTHPANRTAVLNEFAKVFGLKKTQKEDDDIKIEEVKKEADWRLKKQQIFTDIYNGENGVELHDLRDQLIRLRLYGPNSICVAANVLKLVNGDEAQSYRKNYEIWNDLISKCSPDQLTDGLIISLLVEDPRIFRPSRRKPFEKINPGRRVEALSQNLTATSDIWSRDARIQCLEKRYKFGNLKIPILVVTRNSGSKGGKTLDGIEIIAPAGFGRDLWIALHLATAHASGRRDDLAAHLEASRFDFPEDMPDCEAGREEAKRVQYELEDAYAKRPHNRRVNYWQRLSIQHPFSFEWSQLLHNWTTPSCDSSKQLKQSYVLRDRRALVQIAEWLKGHHKRPDGILSEHAHSLVPVFLDSIAEGRPRRYGLICLPNSEDLENLRRRPKNGKISSIIQEPRKEKKKKTEEESSVEMEDVENGKEGKDAEFWKDIISLDPQAKEKPISLKGVFKEKLITKKERRHALNRKKKAAKKRAKNGKLDRLRKANEEIEEKEKIDYRYAANRETLGRIVRGDYSFSSARGRALGYVPLAAIEQIKRVKCVVLARNTTFDVMFRWLNRITSSPPAGEPRPAYPIGINEGIGQNWTSAFASEPSEWERTFDKCWAKAEVILERKLVDPEHNVAYDEMSHLLSQLSPMCQLLMMEVNAQPEPAIGPILDRFFTQQIMERVMDWAIQVSDTFKPICQLGLIRIYEAIVSDSHTQSHCLLVHKPILNPLLRLFEWAKRTECRRGKSQQPTSTEKHFVVLLNQICTKLAEDRTLLHFFFSCSEGNDQFVVFTLLIPFLYEQNDVGQLARDALLLILSVSAQHEAIADFVANKSAFCPVVATGLSGCFSQLNRILVGDGNLRSVSEDSLPALVDFQSSLLFCNAVVQAAHKSVVDQICNYFYTGFLINVVKPALLQEEPEWVATYTAYLQMCIDTVTEPPLLKTILKMLLLEKDEVTNKPLIQIIVERVKQNDRLAVVSLALLDCLLHLGCEDVMLVLVFRHLLPMRHTSKKTLSKIRDASHVMAAAQKLLDCIPTCMLKFKEICSEETLELYRVEGQQLVRRKILQCEGWKWRYDGVSPSPSLFRGESDEEGNGMHTPFSRLSSCRSSMSSAAIRLNRYFDSRSSHLTAESNIGRLAGLGGSVEEAEGASPGSESPIEGIEEDDEFVLPPINTTSIMTSSMIDYFQLATYDDLSESDESPRGSVGKEPGQSKKIDQKPNPAKRSDSVSSKPSESDDANSLTARGFDTDAEMARSFVLSGWEKVEDLPTFVSLLDMRTLPKGSVKSSTNELHAFIDSKLQYITENEGDAKMDAANGKMENGQMEEGQEGKYETLLTTRGQPIDDGSDSCLFLDTVLHQLECLPSHPLAYSLQLSHLISTLASYPQPLLVAFLFDDSQPNDAFLRITKILAKLKTEIESAADSIEGFDVWVGRALRTLQGRAEKLERQYEHIRFDSPRSDDPTAFVRNRAGSGKRQEFRYHSHKAVESVESVRDEAAAKQLVYAAIGLANLCQQLAGLALHQSLVVLPQINHNHNDISVSRQPYSNR</sequence>
<dbReference type="PANTHER" id="PTHR21705:SF11">
    <property type="entry name" value="FHIP FAMILY PROTEIN CG3558"/>
    <property type="match status" value="1"/>
</dbReference>
<protein>
    <submittedName>
        <fullName evidence="7">Uncharacterized protein</fullName>
    </submittedName>
</protein>
<dbReference type="OrthoDB" id="6287422at2759"/>
<dbReference type="PANTHER" id="PTHR21705">
    <property type="entry name" value="RAI16 PROTEIN-RELATED"/>
    <property type="match status" value="1"/>
</dbReference>
<evidence type="ECO:0000259" key="4">
    <source>
        <dbReference type="Pfam" id="PF08170"/>
    </source>
</evidence>
<dbReference type="Pfam" id="PF22770">
    <property type="entry name" value="POP1_C"/>
    <property type="match status" value="1"/>
</dbReference>
<feature type="domain" description="POP1 C-terminal" evidence="6">
    <location>
        <begin position="596"/>
        <end position="794"/>
    </location>
</feature>
<accession>A0A2A2LEK9</accession>
<organism evidence="7 8">
    <name type="scientific">Diploscapter pachys</name>
    <dbReference type="NCBI Taxonomy" id="2018661"/>
    <lineage>
        <taxon>Eukaryota</taxon>
        <taxon>Metazoa</taxon>
        <taxon>Ecdysozoa</taxon>
        <taxon>Nematoda</taxon>
        <taxon>Chromadorea</taxon>
        <taxon>Rhabditida</taxon>
        <taxon>Rhabditina</taxon>
        <taxon>Rhabditomorpha</taxon>
        <taxon>Rhabditoidea</taxon>
        <taxon>Rhabditidae</taxon>
        <taxon>Diploscapter</taxon>
    </lineage>
</organism>
<feature type="compositionally biased region" description="Basic and acidic residues" evidence="2">
    <location>
        <begin position="642"/>
        <end position="653"/>
    </location>
</feature>
<dbReference type="Proteomes" id="UP000218231">
    <property type="component" value="Unassembled WGS sequence"/>
</dbReference>
<dbReference type="EMBL" id="LIAE01006829">
    <property type="protein sequence ID" value="PAV84666.1"/>
    <property type="molecule type" value="Genomic_DNA"/>
</dbReference>
<dbReference type="InterPro" id="IPR019384">
    <property type="entry name" value="FHIP"/>
</dbReference>
<gene>
    <name evidence="7" type="ORF">WR25_00758</name>
</gene>
<dbReference type="STRING" id="2018661.A0A2A2LEK9"/>
<dbReference type="Pfam" id="PF19314">
    <property type="entry name" value="DUF5917"/>
    <property type="match status" value="1"/>
</dbReference>
<comment type="similarity">
    <text evidence="1">Belongs to the FHIP family.</text>
</comment>
<dbReference type="Pfam" id="PF06978">
    <property type="entry name" value="POP1_N"/>
    <property type="match status" value="2"/>
</dbReference>
<dbReference type="InterPro" id="IPR012590">
    <property type="entry name" value="POPLD_dom"/>
</dbReference>
<feature type="region of interest" description="Disordered" evidence="2">
    <location>
        <begin position="628"/>
        <end position="662"/>
    </location>
</feature>
<evidence type="ECO:0000313" key="8">
    <source>
        <dbReference type="Proteomes" id="UP000218231"/>
    </source>
</evidence>
<evidence type="ECO:0000259" key="3">
    <source>
        <dbReference type="Pfam" id="PF06978"/>
    </source>
</evidence>
<feature type="domain" description="POPLD" evidence="4">
    <location>
        <begin position="450"/>
        <end position="542"/>
    </location>
</feature>
<dbReference type="InterPro" id="IPR009723">
    <property type="entry name" value="Pop1_N"/>
</dbReference>
<evidence type="ECO:0000256" key="1">
    <source>
        <dbReference type="ARBA" id="ARBA00024336"/>
    </source>
</evidence>
<dbReference type="Pfam" id="PF08170">
    <property type="entry name" value="POPLD"/>
    <property type="match status" value="1"/>
</dbReference>
<feature type="region of interest" description="Disordered" evidence="2">
    <location>
        <begin position="1374"/>
        <end position="1393"/>
    </location>
</feature>
<dbReference type="InterPro" id="IPR055079">
    <property type="entry name" value="POP1_C"/>
</dbReference>
<evidence type="ECO:0000259" key="6">
    <source>
        <dbReference type="Pfam" id="PF22770"/>
    </source>
</evidence>
<comment type="caution">
    <text evidence="7">The sequence shown here is derived from an EMBL/GenBank/DDBJ whole genome shotgun (WGS) entry which is preliminary data.</text>
</comment>
<feature type="domain" description="FHF complex subunit HOOK-interacting protein C-terminal" evidence="5">
    <location>
        <begin position="1580"/>
        <end position="1670"/>
    </location>
</feature>
<proteinExistence type="inferred from homology"/>
<dbReference type="Pfam" id="PF10257">
    <property type="entry name" value="RAI16-like"/>
    <property type="match status" value="1"/>
</dbReference>
<feature type="region of interest" description="Disordered" evidence="2">
    <location>
        <begin position="1424"/>
        <end position="1476"/>
    </location>
</feature>
<evidence type="ECO:0000256" key="2">
    <source>
        <dbReference type="SAM" id="MobiDB-lite"/>
    </source>
</evidence>
<feature type="domain" description="Pop1 N-terminal" evidence="3">
    <location>
        <begin position="109"/>
        <end position="178"/>
    </location>
</feature>